<dbReference type="Proteomes" id="UP001293593">
    <property type="component" value="Unassembled WGS sequence"/>
</dbReference>
<dbReference type="SUPFAM" id="SSF52540">
    <property type="entry name" value="P-loop containing nucleoside triphosphate hydrolases"/>
    <property type="match status" value="1"/>
</dbReference>
<keyword evidence="3" id="KW-0677">Repeat</keyword>
<keyword evidence="7" id="KW-0175">Coiled coil</keyword>
<dbReference type="GO" id="GO:0005524">
    <property type="term" value="F:ATP binding"/>
    <property type="evidence" value="ECO:0007669"/>
    <property type="project" value="UniProtKB-KW"/>
</dbReference>
<dbReference type="FunFam" id="3.40.50.300:FF:001091">
    <property type="entry name" value="Probable disease resistance protein At1g61300"/>
    <property type="match status" value="1"/>
</dbReference>
<evidence type="ECO:0000256" key="1">
    <source>
        <dbReference type="ARBA" id="ARBA00008894"/>
    </source>
</evidence>
<sequence>MAEIVISIGAKVAEMLAEPILGRARYLFRFKQFVGDFEKAKQELEGKLGDVNKRKEESDRKTEEIMPSVKKWLDDVNAIFEDVQKLQRELEGRGNKCFNVSLRYSLARQMEDKAKQMMELKNNSYFEPFSQLIQLPGIAYFSSKEFVDFNSRKSAYNRLLEAIIDGKNKMVGLYGMGGSGKTTLAKQVGKKVDELKLIEKVVMVVVSKSPLVLNIQQEIAEQIGLDLKETSQFSRAQRLSLGLENKKILIILDDVWSNLNLQEIGIPPNENCRILLTTRLRNVCDSMRCDKTFELSLLTREEAWALFMMHANLTNNSFNEFDDVGRKIVDECKGLLIAVVTVGSALRGKGIVDWNFTLWRLQNSLPLDVDESSRGPFACLKLSYDYLPCLAKQLFLLCSMFPEDHEIHTEDLIRFAKGTLEFEQIAYTMEDERNEILVSINSLLDSCLLMHTNKQACVKMHDLVRDVALWITKKQHQAILVDKDAVSTTMVESETLKETKAISLWNLGKKFKLSNQLHYPTLEILLLHSAEGFTEDLGGIKSLKVLALVNFGFKWRYFYERRIQWSIPESIVSSLKNLHTLCFRGIALGDISFLCHIKMLKILDLHGSQFDELPGGIVDMKKLKLLDVFGCEIKKSPLEVVQKCEKLEELYLLDNTSVISEIFSLSGLKRYVIYDSTFKSNIPFREYFDGCIEELRALCIQRFEVSTSNSSIKDLILRANFLWLKNCRWDHNNINPKIKHSRVSHCPDKRFIVDNLGTNFPPKGQVFSHLITLRLDQMASLKQVFQDSSIRCSLPMLQELYIGRCPNLTTILTPATVTSIPELRKLEIESCKNVKWLFSYSVTSHCSSLVELRIWYCPELESLIGEELALGDRRLHHTQDYPCVSVICKIQLESLHI</sequence>
<gene>
    <name evidence="9" type="ORF">QN277_019189</name>
</gene>
<feature type="coiled-coil region" evidence="7">
    <location>
        <begin position="41"/>
        <end position="89"/>
    </location>
</feature>
<dbReference type="InterPro" id="IPR036388">
    <property type="entry name" value="WH-like_DNA-bd_sf"/>
</dbReference>
<reference evidence="9" key="1">
    <citation type="submission" date="2023-10" db="EMBL/GenBank/DDBJ databases">
        <title>Chromosome-level genome of the transformable northern wattle, Acacia crassicarpa.</title>
        <authorList>
            <person name="Massaro I."/>
            <person name="Sinha N.R."/>
            <person name="Poethig S."/>
            <person name="Leichty A.R."/>
        </authorList>
    </citation>
    <scope>NUCLEOTIDE SEQUENCE</scope>
    <source>
        <strain evidence="9">Acra3RX</strain>
        <tissue evidence="9">Leaf</tissue>
    </source>
</reference>
<evidence type="ECO:0000256" key="6">
    <source>
        <dbReference type="ARBA" id="ARBA00022840"/>
    </source>
</evidence>
<evidence type="ECO:0000256" key="2">
    <source>
        <dbReference type="ARBA" id="ARBA00022614"/>
    </source>
</evidence>
<dbReference type="InterPro" id="IPR027417">
    <property type="entry name" value="P-loop_NTPase"/>
</dbReference>
<accession>A0AAE1MSA3</accession>
<comment type="similarity">
    <text evidence="1">Belongs to the disease resistance NB-LRR family.</text>
</comment>
<dbReference type="InterPro" id="IPR002182">
    <property type="entry name" value="NB-ARC"/>
</dbReference>
<evidence type="ECO:0000256" key="7">
    <source>
        <dbReference type="SAM" id="Coils"/>
    </source>
</evidence>
<dbReference type="Gene3D" id="1.10.8.430">
    <property type="entry name" value="Helical domain of apoptotic protease-activating factors"/>
    <property type="match status" value="1"/>
</dbReference>
<dbReference type="SMART" id="SM00382">
    <property type="entry name" value="AAA"/>
    <property type="match status" value="1"/>
</dbReference>
<dbReference type="Gene3D" id="3.80.10.10">
    <property type="entry name" value="Ribonuclease Inhibitor"/>
    <property type="match status" value="2"/>
</dbReference>
<dbReference type="Gene3D" id="3.40.50.300">
    <property type="entry name" value="P-loop containing nucleotide triphosphate hydrolases"/>
    <property type="match status" value="1"/>
</dbReference>
<dbReference type="SUPFAM" id="SSF52058">
    <property type="entry name" value="L domain-like"/>
    <property type="match status" value="1"/>
</dbReference>
<dbReference type="InterPro" id="IPR057135">
    <property type="entry name" value="At4g27190-like_LRR"/>
</dbReference>
<name>A0AAE1MSA3_9FABA</name>
<evidence type="ECO:0000259" key="8">
    <source>
        <dbReference type="SMART" id="SM00382"/>
    </source>
</evidence>
<proteinExistence type="inferred from homology"/>
<evidence type="ECO:0000256" key="5">
    <source>
        <dbReference type="ARBA" id="ARBA00022821"/>
    </source>
</evidence>
<dbReference type="InterPro" id="IPR032675">
    <property type="entry name" value="LRR_dom_sf"/>
</dbReference>
<dbReference type="Pfam" id="PF23247">
    <property type="entry name" value="LRR_RPS2"/>
    <property type="match status" value="1"/>
</dbReference>
<feature type="domain" description="AAA+ ATPase" evidence="8">
    <location>
        <begin position="167"/>
        <end position="299"/>
    </location>
</feature>
<evidence type="ECO:0000256" key="3">
    <source>
        <dbReference type="ARBA" id="ARBA00022737"/>
    </source>
</evidence>
<dbReference type="EMBL" id="JAWXYG010000004">
    <property type="protein sequence ID" value="KAK4276219.1"/>
    <property type="molecule type" value="Genomic_DNA"/>
</dbReference>
<dbReference type="InterPro" id="IPR042197">
    <property type="entry name" value="Apaf_helical"/>
</dbReference>
<dbReference type="Gene3D" id="1.10.10.10">
    <property type="entry name" value="Winged helix-like DNA-binding domain superfamily/Winged helix DNA-binding domain"/>
    <property type="match status" value="1"/>
</dbReference>
<comment type="caution">
    <text evidence="9">The sequence shown here is derived from an EMBL/GenBank/DDBJ whole genome shotgun (WGS) entry which is preliminary data.</text>
</comment>
<evidence type="ECO:0000313" key="9">
    <source>
        <dbReference type="EMBL" id="KAK4276219.1"/>
    </source>
</evidence>
<keyword evidence="4" id="KW-0547">Nucleotide-binding</keyword>
<evidence type="ECO:0000256" key="4">
    <source>
        <dbReference type="ARBA" id="ARBA00022741"/>
    </source>
</evidence>
<dbReference type="AlphaFoldDB" id="A0AAE1MSA3"/>
<evidence type="ECO:0000313" key="10">
    <source>
        <dbReference type="Proteomes" id="UP001293593"/>
    </source>
</evidence>
<keyword evidence="10" id="KW-1185">Reference proteome</keyword>
<dbReference type="InterPro" id="IPR050905">
    <property type="entry name" value="Plant_NBS-LRR"/>
</dbReference>
<dbReference type="InterPro" id="IPR003593">
    <property type="entry name" value="AAA+_ATPase"/>
</dbReference>
<keyword evidence="6" id="KW-0067">ATP-binding</keyword>
<dbReference type="GO" id="GO:0043531">
    <property type="term" value="F:ADP binding"/>
    <property type="evidence" value="ECO:0007669"/>
    <property type="project" value="InterPro"/>
</dbReference>
<dbReference type="GO" id="GO:0006952">
    <property type="term" value="P:defense response"/>
    <property type="evidence" value="ECO:0007669"/>
    <property type="project" value="UniProtKB-KW"/>
</dbReference>
<organism evidence="9 10">
    <name type="scientific">Acacia crassicarpa</name>
    <name type="common">northern wattle</name>
    <dbReference type="NCBI Taxonomy" id="499986"/>
    <lineage>
        <taxon>Eukaryota</taxon>
        <taxon>Viridiplantae</taxon>
        <taxon>Streptophyta</taxon>
        <taxon>Embryophyta</taxon>
        <taxon>Tracheophyta</taxon>
        <taxon>Spermatophyta</taxon>
        <taxon>Magnoliopsida</taxon>
        <taxon>eudicotyledons</taxon>
        <taxon>Gunneridae</taxon>
        <taxon>Pentapetalae</taxon>
        <taxon>rosids</taxon>
        <taxon>fabids</taxon>
        <taxon>Fabales</taxon>
        <taxon>Fabaceae</taxon>
        <taxon>Caesalpinioideae</taxon>
        <taxon>mimosoid clade</taxon>
        <taxon>Acacieae</taxon>
        <taxon>Acacia</taxon>
    </lineage>
</organism>
<keyword evidence="5" id="KW-0611">Plant defense</keyword>
<dbReference type="PANTHER" id="PTHR33463">
    <property type="entry name" value="NB-ARC DOMAIN-CONTAINING PROTEIN-RELATED"/>
    <property type="match status" value="1"/>
</dbReference>
<keyword evidence="2" id="KW-0433">Leucine-rich repeat</keyword>
<dbReference type="Pfam" id="PF00931">
    <property type="entry name" value="NB-ARC"/>
    <property type="match status" value="1"/>
</dbReference>
<protein>
    <recommendedName>
        <fullName evidence="8">AAA+ ATPase domain-containing protein</fullName>
    </recommendedName>
</protein>
<dbReference type="PANTHER" id="PTHR33463:SF105">
    <property type="entry name" value="AND NB-ARC DOMAIN DISEASE RESISTANCE PROTEIN, PUTATIVE-RELATED"/>
    <property type="match status" value="1"/>
</dbReference>
<dbReference type="PRINTS" id="PR00364">
    <property type="entry name" value="DISEASERSIST"/>
</dbReference>